<keyword evidence="2" id="KW-1185">Reference proteome</keyword>
<sequence>MLAEFMAARALAGLAHPDLTEDFRTILAGPNGTTLGIVLDALAEGTPLPDLADDLLALILDGAWPVLVRKEAVTAFAHASPDRSGDLVSVLAWWRFRERMGGVSLGDEFSRVLLRRPAEQPAAPPSTACSASLMAIPALPIRWGG</sequence>
<dbReference type="Proteomes" id="UP000078543">
    <property type="component" value="Unassembled WGS sequence"/>
</dbReference>
<protein>
    <submittedName>
        <fullName evidence="1">Uncharacterized protein</fullName>
    </submittedName>
</protein>
<organism evidence="1 2">
    <name type="scientific">Magnetospirillum moscoviense</name>
    <dbReference type="NCBI Taxonomy" id="1437059"/>
    <lineage>
        <taxon>Bacteria</taxon>
        <taxon>Pseudomonadati</taxon>
        <taxon>Pseudomonadota</taxon>
        <taxon>Alphaproteobacteria</taxon>
        <taxon>Rhodospirillales</taxon>
        <taxon>Rhodospirillaceae</taxon>
        <taxon>Magnetospirillum</taxon>
    </lineage>
</organism>
<reference evidence="1 2" key="1">
    <citation type="submission" date="2016-04" db="EMBL/GenBank/DDBJ databases">
        <title>Draft genome sequence of freshwater magnetotactic bacteria Magnetospirillum marisnigri SP-1 and Magnetospirillum moscoviense BB-1.</title>
        <authorList>
            <person name="Koziaeva V."/>
            <person name="Dziuba M.V."/>
            <person name="Ivanov T.M."/>
            <person name="Kuznetsov B."/>
            <person name="Grouzdev D.S."/>
        </authorList>
    </citation>
    <scope>NUCLEOTIDE SEQUENCE [LARGE SCALE GENOMIC DNA]</scope>
    <source>
        <strain evidence="1 2">BB-1</strain>
    </source>
</reference>
<gene>
    <name evidence="1" type="ORF">A6A05_15830</name>
</gene>
<dbReference type="RefSeq" id="WP_068503540.1">
    <property type="nucleotide sequence ID" value="NZ_LWQU01000169.1"/>
</dbReference>
<comment type="caution">
    <text evidence="1">The sequence shown here is derived from an EMBL/GenBank/DDBJ whole genome shotgun (WGS) entry which is preliminary data.</text>
</comment>
<dbReference type="AlphaFoldDB" id="A0A178MF36"/>
<name>A0A178MF36_9PROT</name>
<proteinExistence type="predicted"/>
<evidence type="ECO:0000313" key="1">
    <source>
        <dbReference type="EMBL" id="OAN47136.1"/>
    </source>
</evidence>
<dbReference type="EMBL" id="LWQU01000169">
    <property type="protein sequence ID" value="OAN47136.1"/>
    <property type="molecule type" value="Genomic_DNA"/>
</dbReference>
<dbReference type="STRING" id="1437059.A6A05_15830"/>
<accession>A0A178MF36</accession>
<evidence type="ECO:0000313" key="2">
    <source>
        <dbReference type="Proteomes" id="UP000078543"/>
    </source>
</evidence>